<name>A0A7W9AM52_9SPHN</name>
<protein>
    <submittedName>
        <fullName evidence="1">Uncharacterized protein</fullName>
    </submittedName>
</protein>
<evidence type="ECO:0000313" key="2">
    <source>
        <dbReference type="Proteomes" id="UP000557739"/>
    </source>
</evidence>
<dbReference type="Proteomes" id="UP000557739">
    <property type="component" value="Unassembled WGS sequence"/>
</dbReference>
<dbReference type="EMBL" id="JACIJJ010000001">
    <property type="protein sequence ID" value="MBB5697008.1"/>
    <property type="molecule type" value="Genomic_DNA"/>
</dbReference>
<organism evidence="1 2">
    <name type="scientific">Sphingomonas yantingensis</name>
    <dbReference type="NCBI Taxonomy" id="1241761"/>
    <lineage>
        <taxon>Bacteria</taxon>
        <taxon>Pseudomonadati</taxon>
        <taxon>Pseudomonadota</taxon>
        <taxon>Alphaproteobacteria</taxon>
        <taxon>Sphingomonadales</taxon>
        <taxon>Sphingomonadaceae</taxon>
        <taxon>Sphingomonas</taxon>
    </lineage>
</organism>
<gene>
    <name evidence="1" type="ORF">FHR19_000333</name>
</gene>
<reference evidence="1 2" key="1">
    <citation type="submission" date="2020-08" db="EMBL/GenBank/DDBJ databases">
        <title>Genomic Encyclopedia of Type Strains, Phase IV (KMG-IV): sequencing the most valuable type-strain genomes for metagenomic binning, comparative biology and taxonomic classification.</title>
        <authorList>
            <person name="Goeker M."/>
        </authorList>
    </citation>
    <scope>NUCLEOTIDE SEQUENCE [LARGE SCALE GENOMIC DNA]</scope>
    <source>
        <strain evidence="1 2">DSM 27244</strain>
    </source>
</reference>
<comment type="caution">
    <text evidence="1">The sequence shown here is derived from an EMBL/GenBank/DDBJ whole genome shotgun (WGS) entry which is preliminary data.</text>
</comment>
<sequence>MMTMGAHLGADLELLAAVLPDVEDTIIDNLNGDAPDDEGEA</sequence>
<keyword evidence="2" id="KW-1185">Reference proteome</keyword>
<accession>A0A7W9AM52</accession>
<proteinExistence type="predicted"/>
<evidence type="ECO:0000313" key="1">
    <source>
        <dbReference type="EMBL" id="MBB5697008.1"/>
    </source>
</evidence>
<dbReference type="AlphaFoldDB" id="A0A7W9AM52"/>